<name>A0A161LLP2_9ACTN</name>
<organism evidence="1 2">
    <name type="scientific">Planomonospora sphaerica</name>
    <dbReference type="NCBI Taxonomy" id="161355"/>
    <lineage>
        <taxon>Bacteria</taxon>
        <taxon>Bacillati</taxon>
        <taxon>Actinomycetota</taxon>
        <taxon>Actinomycetes</taxon>
        <taxon>Streptosporangiales</taxon>
        <taxon>Streptosporangiaceae</taxon>
        <taxon>Planomonospora</taxon>
    </lineage>
</organism>
<dbReference type="EMBL" id="BDCX01000017">
    <property type="protein sequence ID" value="GAT70484.1"/>
    <property type="molecule type" value="Genomic_DNA"/>
</dbReference>
<proteinExistence type="predicted"/>
<keyword evidence="2" id="KW-1185">Reference proteome</keyword>
<gene>
    <name evidence="1" type="ORF">PS9374_06166</name>
</gene>
<sequence>MRRVARERWALGAVRGPESRAVRDRHPRRTPGRLAGAGVHVLEVAERAGHGVDVLLRVYAKCIDGQHETANKRIMEALTT</sequence>
<evidence type="ECO:0000313" key="2">
    <source>
        <dbReference type="Proteomes" id="UP000077701"/>
    </source>
</evidence>
<dbReference type="AlphaFoldDB" id="A0A161LLP2"/>
<dbReference type="RefSeq" id="WP_305791189.1">
    <property type="nucleotide sequence ID" value="NZ_BDCX01000017.1"/>
</dbReference>
<comment type="caution">
    <text evidence="1">The sequence shown here is derived from an EMBL/GenBank/DDBJ whole genome shotgun (WGS) entry which is preliminary data.</text>
</comment>
<reference evidence="1 2" key="1">
    <citation type="journal article" date="2016" name="Genome Announc.">
        <title>Draft Genome Sequence of Planomonospora sphaerica JCM9374, a Rare Actinomycete.</title>
        <authorList>
            <person name="Dohra H."/>
            <person name="Suzuki T."/>
            <person name="Inoue Y."/>
            <person name="Kodani S."/>
        </authorList>
    </citation>
    <scope>NUCLEOTIDE SEQUENCE [LARGE SCALE GENOMIC DNA]</scope>
    <source>
        <strain evidence="1 2">JCM 9374</strain>
    </source>
</reference>
<accession>A0A161LLP2</accession>
<dbReference type="STRING" id="161355.PS9374_06166"/>
<reference evidence="2" key="2">
    <citation type="submission" date="2016-04" db="EMBL/GenBank/DDBJ databases">
        <title>Planomonospora sphaerica JCM9374 whole genome shotgun sequence.</title>
        <authorList>
            <person name="Suzuki T."/>
            <person name="Dohra H."/>
            <person name="Kodani S."/>
        </authorList>
    </citation>
    <scope>NUCLEOTIDE SEQUENCE [LARGE SCALE GENOMIC DNA]</scope>
    <source>
        <strain evidence="2">JCM 9374</strain>
    </source>
</reference>
<dbReference type="Proteomes" id="UP000077701">
    <property type="component" value="Unassembled WGS sequence"/>
</dbReference>
<evidence type="ECO:0000313" key="1">
    <source>
        <dbReference type="EMBL" id="GAT70484.1"/>
    </source>
</evidence>
<protein>
    <submittedName>
        <fullName evidence="1">Integrase</fullName>
    </submittedName>
</protein>